<dbReference type="AlphaFoldDB" id="A0A183AQS4"/>
<organism evidence="1">
    <name type="scientific">Echinostoma caproni</name>
    <dbReference type="NCBI Taxonomy" id="27848"/>
    <lineage>
        <taxon>Eukaryota</taxon>
        <taxon>Metazoa</taxon>
        <taxon>Spiralia</taxon>
        <taxon>Lophotrochozoa</taxon>
        <taxon>Platyhelminthes</taxon>
        <taxon>Trematoda</taxon>
        <taxon>Digenea</taxon>
        <taxon>Plagiorchiida</taxon>
        <taxon>Echinostomata</taxon>
        <taxon>Echinostomatoidea</taxon>
        <taxon>Echinostomatidae</taxon>
        <taxon>Echinostoma</taxon>
    </lineage>
</organism>
<proteinExistence type="predicted"/>
<reference evidence="1" key="1">
    <citation type="submission" date="2016-06" db="UniProtKB">
        <authorList>
            <consortium name="WormBaseParasite"/>
        </authorList>
    </citation>
    <scope>IDENTIFICATION</scope>
</reference>
<sequence>LEGRDGANQRCTGTITAIGAQDVAIRRSSDHGICRVTVQQLKQGRYTLCPAKFT</sequence>
<protein>
    <submittedName>
        <fullName evidence="1">Prepilin-type cleavage/methylation domain-containing protein</fullName>
    </submittedName>
</protein>
<name>A0A183AQS4_9TREM</name>
<evidence type="ECO:0000313" key="1">
    <source>
        <dbReference type="WBParaSite" id="ECPE_0000933701-mRNA-1"/>
    </source>
</evidence>
<dbReference type="WBParaSite" id="ECPE_0000933701-mRNA-1">
    <property type="protein sequence ID" value="ECPE_0000933701-mRNA-1"/>
    <property type="gene ID" value="ECPE_0000933701"/>
</dbReference>
<accession>A0A183AQS4</accession>